<keyword evidence="2 3" id="KW-0472">Membrane</keyword>
<dbReference type="GO" id="GO:0098542">
    <property type="term" value="P:defense response to other organism"/>
    <property type="evidence" value="ECO:0007669"/>
    <property type="project" value="InterPro"/>
</dbReference>
<dbReference type="OrthoDB" id="670260at2759"/>
<keyword evidence="3" id="KW-0812">Transmembrane</keyword>
<evidence type="ECO:0008006" key="6">
    <source>
        <dbReference type="Google" id="ProtNLM"/>
    </source>
</evidence>
<proteinExistence type="predicted"/>
<evidence type="ECO:0000313" key="5">
    <source>
        <dbReference type="Proteomes" id="UP000729402"/>
    </source>
</evidence>
<dbReference type="GO" id="GO:0005886">
    <property type="term" value="C:plasma membrane"/>
    <property type="evidence" value="ECO:0007669"/>
    <property type="project" value="TreeGrafter"/>
</dbReference>
<dbReference type="Proteomes" id="UP000729402">
    <property type="component" value="Unassembled WGS sequence"/>
</dbReference>
<evidence type="ECO:0000256" key="2">
    <source>
        <dbReference type="ARBA" id="ARBA00023136"/>
    </source>
</evidence>
<sequence>MAELDDCCGRSCCYSLKDFCWCLLCILIIVVIVVVVVLVVAFGFVSKPAITVENASLTRFALVNTPTMTGLAYNLSLTLTVRNRNWAMAMTNTENLDATLASGSEGSTAGTLGNAGVAEFRKENATGTFEVEVAVTGKVKYTARITKCKIEATCSLKLQLAPPGQTSSVAVVFEKVKCKLAKAEKNC</sequence>
<feature type="transmembrane region" description="Helical" evidence="3">
    <location>
        <begin position="19"/>
        <end position="45"/>
    </location>
</feature>
<dbReference type="InterPro" id="IPR044839">
    <property type="entry name" value="NDR1-like"/>
</dbReference>
<dbReference type="GO" id="GO:0009506">
    <property type="term" value="C:plasmodesma"/>
    <property type="evidence" value="ECO:0007669"/>
    <property type="project" value="TreeGrafter"/>
</dbReference>
<dbReference type="PANTHER" id="PTHR31415">
    <property type="entry name" value="OS05G0367900 PROTEIN"/>
    <property type="match status" value="1"/>
</dbReference>
<dbReference type="AlphaFoldDB" id="A0A8J5VQH2"/>
<dbReference type="EMBL" id="JAAALK010000282">
    <property type="protein sequence ID" value="KAG8081062.1"/>
    <property type="molecule type" value="Genomic_DNA"/>
</dbReference>
<evidence type="ECO:0000256" key="1">
    <source>
        <dbReference type="ARBA" id="ARBA00004370"/>
    </source>
</evidence>
<keyword evidence="5" id="KW-1185">Reference proteome</keyword>
<evidence type="ECO:0000256" key="3">
    <source>
        <dbReference type="SAM" id="Phobius"/>
    </source>
</evidence>
<name>A0A8J5VQH2_ZIZPA</name>
<gene>
    <name evidence="4" type="ORF">GUJ93_ZPchr0007g5265</name>
</gene>
<comment type="subcellular location">
    <subcellularLocation>
        <location evidence="1">Membrane</location>
    </subcellularLocation>
</comment>
<reference evidence="4" key="2">
    <citation type="submission" date="2021-02" db="EMBL/GenBank/DDBJ databases">
        <authorList>
            <person name="Kimball J.A."/>
            <person name="Haas M.W."/>
            <person name="Macchietto M."/>
            <person name="Kono T."/>
            <person name="Duquette J."/>
            <person name="Shao M."/>
        </authorList>
    </citation>
    <scope>NUCLEOTIDE SEQUENCE</scope>
    <source>
        <tissue evidence="4">Fresh leaf tissue</tissue>
    </source>
</reference>
<reference evidence="4" key="1">
    <citation type="journal article" date="2021" name="bioRxiv">
        <title>Whole Genome Assembly and Annotation of Northern Wild Rice, Zizania palustris L., Supports a Whole Genome Duplication in the Zizania Genus.</title>
        <authorList>
            <person name="Haas M."/>
            <person name="Kono T."/>
            <person name="Macchietto M."/>
            <person name="Millas R."/>
            <person name="McGilp L."/>
            <person name="Shao M."/>
            <person name="Duquette J."/>
            <person name="Hirsch C.N."/>
            <person name="Kimball J."/>
        </authorList>
    </citation>
    <scope>NUCLEOTIDE SEQUENCE</scope>
    <source>
        <tissue evidence="4">Fresh leaf tissue</tissue>
    </source>
</reference>
<evidence type="ECO:0000313" key="4">
    <source>
        <dbReference type="EMBL" id="KAG8081062.1"/>
    </source>
</evidence>
<protein>
    <recommendedName>
        <fullName evidence="6">Late embryogenesis abundant protein LEA-2 subgroup domain-containing protein</fullName>
    </recommendedName>
</protein>
<organism evidence="4 5">
    <name type="scientific">Zizania palustris</name>
    <name type="common">Northern wild rice</name>
    <dbReference type="NCBI Taxonomy" id="103762"/>
    <lineage>
        <taxon>Eukaryota</taxon>
        <taxon>Viridiplantae</taxon>
        <taxon>Streptophyta</taxon>
        <taxon>Embryophyta</taxon>
        <taxon>Tracheophyta</taxon>
        <taxon>Spermatophyta</taxon>
        <taxon>Magnoliopsida</taxon>
        <taxon>Liliopsida</taxon>
        <taxon>Poales</taxon>
        <taxon>Poaceae</taxon>
        <taxon>BOP clade</taxon>
        <taxon>Oryzoideae</taxon>
        <taxon>Oryzeae</taxon>
        <taxon>Zizaniinae</taxon>
        <taxon>Zizania</taxon>
    </lineage>
</organism>
<keyword evidence="3" id="KW-1133">Transmembrane helix</keyword>
<accession>A0A8J5VQH2</accession>
<dbReference type="PANTHER" id="PTHR31415:SF78">
    <property type="entry name" value="OS07G0250501 PROTEIN"/>
    <property type="match status" value="1"/>
</dbReference>
<comment type="caution">
    <text evidence="4">The sequence shown here is derived from an EMBL/GenBank/DDBJ whole genome shotgun (WGS) entry which is preliminary data.</text>
</comment>